<dbReference type="Gene3D" id="3.40.50.1820">
    <property type="entry name" value="alpha/beta hydrolase"/>
    <property type="match status" value="1"/>
</dbReference>
<dbReference type="EC" id="3.5.1.-" evidence="2"/>
<accession>A0A0D0L1U4</accession>
<dbReference type="SUPFAM" id="SSF53474">
    <property type="entry name" value="alpha/beta-Hydrolases"/>
    <property type="match status" value="1"/>
</dbReference>
<feature type="domain" description="AB hydrolase-1" evidence="3">
    <location>
        <begin position="17"/>
        <end position="242"/>
    </location>
</feature>
<dbReference type="NCBIfam" id="TIGR03611">
    <property type="entry name" value="RutD"/>
    <property type="match status" value="1"/>
</dbReference>
<comment type="catalytic activity">
    <reaction evidence="2">
        <text>carbamate + 2 H(+) = NH4(+) + CO2</text>
        <dbReference type="Rhea" id="RHEA:15649"/>
        <dbReference type="ChEBI" id="CHEBI:13941"/>
        <dbReference type="ChEBI" id="CHEBI:15378"/>
        <dbReference type="ChEBI" id="CHEBI:16526"/>
        <dbReference type="ChEBI" id="CHEBI:28938"/>
    </reaction>
</comment>
<proteinExistence type="inferred from homology"/>
<evidence type="ECO:0000256" key="1">
    <source>
        <dbReference type="ARBA" id="ARBA00022801"/>
    </source>
</evidence>
<dbReference type="PRINTS" id="PR00111">
    <property type="entry name" value="ABHYDROLASE"/>
</dbReference>
<protein>
    <recommendedName>
        <fullName evidence="2">Putative carbamate hydrolase RutD</fullName>
        <ecNumber evidence="2">3.5.1.-</ecNumber>
    </recommendedName>
    <alternativeName>
        <fullName evidence="2">Aminohydrolase</fullName>
    </alternativeName>
</protein>
<dbReference type="GO" id="GO:0006212">
    <property type="term" value="P:uracil catabolic process"/>
    <property type="evidence" value="ECO:0007669"/>
    <property type="project" value="UniProtKB-UniRule"/>
</dbReference>
<dbReference type="InterPro" id="IPR029058">
    <property type="entry name" value="AB_hydrolase_fold"/>
</dbReference>
<dbReference type="PANTHER" id="PTHR43433:SF5">
    <property type="entry name" value="AB HYDROLASE-1 DOMAIN-CONTAINING PROTEIN"/>
    <property type="match status" value="1"/>
</dbReference>
<organism evidence="4 5">
    <name type="scientific">Agrobacterium tumefaciens</name>
    <dbReference type="NCBI Taxonomy" id="358"/>
    <lineage>
        <taxon>Bacteria</taxon>
        <taxon>Pseudomonadati</taxon>
        <taxon>Pseudomonadota</taxon>
        <taxon>Alphaproteobacteria</taxon>
        <taxon>Hyphomicrobiales</taxon>
        <taxon>Rhizobiaceae</taxon>
        <taxon>Rhizobium/Agrobacterium group</taxon>
        <taxon>Agrobacterium</taxon>
        <taxon>Agrobacterium tumefaciens complex</taxon>
    </lineage>
</organism>
<dbReference type="InterPro" id="IPR050471">
    <property type="entry name" value="AB_hydrolase"/>
</dbReference>
<gene>
    <name evidence="2" type="primary">rutD</name>
    <name evidence="4" type="ORF">RU07_06465</name>
</gene>
<comment type="caution">
    <text evidence="4">The sequence shown here is derived from an EMBL/GenBank/DDBJ whole genome shotgun (WGS) entry which is preliminary data.</text>
</comment>
<keyword evidence="1 2" id="KW-0378">Hydrolase</keyword>
<name>A0A0D0L1U4_AGRTU</name>
<dbReference type="Pfam" id="PF00561">
    <property type="entry name" value="Abhydrolase_1"/>
    <property type="match status" value="1"/>
</dbReference>
<comment type="similarity">
    <text evidence="2">Belongs to the AB hydrolase superfamily. Hydrolase RutD family.</text>
</comment>
<dbReference type="EMBL" id="JXQV01000006">
    <property type="protein sequence ID" value="KIQ03660.1"/>
    <property type="molecule type" value="Genomic_DNA"/>
</dbReference>
<dbReference type="GO" id="GO:0016811">
    <property type="term" value="F:hydrolase activity, acting on carbon-nitrogen (but not peptide) bonds, in linear amides"/>
    <property type="evidence" value="ECO:0007669"/>
    <property type="project" value="InterPro"/>
</dbReference>
<evidence type="ECO:0000313" key="5">
    <source>
        <dbReference type="Proteomes" id="UP000035017"/>
    </source>
</evidence>
<comment type="function">
    <text evidence="2">Involved in pyrimidine catabolism. May facilitate the hydrolysis of carbamate, a reaction that can also occur spontaneously.</text>
</comment>
<sequence>MMYFEVLGREEPEAETIFLSSGLGGSASYFEPQMEMLQRHFRVVVYDHRGTGRTGGVVPQGHGISAMADDVIEIADKLDLKSCHFVGHALGGLIGLDLALRRPGFIDRLVLINAWSKADPHSGRCFDARISLLENSGVEAFVKAQPLFLYPAAWMSENAERLARDDAHGVTHFQGKDNVLRRIAALRAFDVDARLGEIENRTLVIAARDDLLVPYTRSIRLADGIPHAELVLLDEGAHAVNITCAELFNASLEKFLLAPAAA</sequence>
<evidence type="ECO:0000259" key="3">
    <source>
        <dbReference type="Pfam" id="PF00561"/>
    </source>
</evidence>
<dbReference type="HAMAP" id="MF_00832">
    <property type="entry name" value="RutD"/>
    <property type="match status" value="1"/>
</dbReference>
<dbReference type="InterPro" id="IPR019913">
    <property type="entry name" value="Pyrimidine_utilisation_RutD"/>
</dbReference>
<dbReference type="GO" id="GO:0019740">
    <property type="term" value="P:nitrogen utilization"/>
    <property type="evidence" value="ECO:0007669"/>
    <property type="project" value="UniProtKB-UniRule"/>
</dbReference>
<reference evidence="4 5" key="1">
    <citation type="submission" date="2014-12" db="EMBL/GenBank/DDBJ databases">
        <title>16Stimator: statistical estimation of ribosomal gene copy numbers from draft genome assemblies.</title>
        <authorList>
            <person name="Perisin M.A."/>
            <person name="Vetter M."/>
            <person name="Gilbert J.A."/>
            <person name="Bergelson J."/>
        </authorList>
    </citation>
    <scope>NUCLEOTIDE SEQUENCE [LARGE SCALE GENOMIC DNA]</scope>
    <source>
        <strain evidence="4 5">MEJ076</strain>
    </source>
</reference>
<evidence type="ECO:0000313" key="4">
    <source>
        <dbReference type="EMBL" id="KIQ03660.1"/>
    </source>
</evidence>
<evidence type="ECO:0000256" key="2">
    <source>
        <dbReference type="HAMAP-Rule" id="MF_00832"/>
    </source>
</evidence>
<dbReference type="InterPro" id="IPR000073">
    <property type="entry name" value="AB_hydrolase_1"/>
</dbReference>
<dbReference type="PANTHER" id="PTHR43433">
    <property type="entry name" value="HYDROLASE, ALPHA/BETA FOLD FAMILY PROTEIN"/>
    <property type="match status" value="1"/>
</dbReference>
<dbReference type="AlphaFoldDB" id="A0A0D0L1U4"/>
<dbReference type="Proteomes" id="UP000035017">
    <property type="component" value="Unassembled WGS sequence"/>
</dbReference>